<organism evidence="3 4">
    <name type="scientific">Hymenobacter amundsenii</name>
    <dbReference type="NCBI Taxonomy" id="2006685"/>
    <lineage>
        <taxon>Bacteria</taxon>
        <taxon>Pseudomonadati</taxon>
        <taxon>Bacteroidota</taxon>
        <taxon>Cytophagia</taxon>
        <taxon>Cytophagales</taxon>
        <taxon>Hymenobacteraceae</taxon>
        <taxon>Hymenobacter</taxon>
    </lineage>
</organism>
<feature type="domain" description="VanZ-like" evidence="2">
    <location>
        <begin position="37"/>
        <end position="114"/>
    </location>
</feature>
<dbReference type="InterPro" id="IPR006976">
    <property type="entry name" value="VanZ-like"/>
</dbReference>
<protein>
    <recommendedName>
        <fullName evidence="2">VanZ-like domain-containing protein</fullName>
    </recommendedName>
</protein>
<feature type="transmembrane region" description="Helical" evidence="1">
    <location>
        <begin position="101"/>
        <end position="120"/>
    </location>
</feature>
<proteinExistence type="predicted"/>
<keyword evidence="1" id="KW-0472">Membrane</keyword>
<evidence type="ECO:0000256" key="1">
    <source>
        <dbReference type="SAM" id="Phobius"/>
    </source>
</evidence>
<keyword evidence="1" id="KW-0812">Transmembrane</keyword>
<gene>
    <name evidence="3" type="ORF">CDA63_16720</name>
</gene>
<comment type="caution">
    <text evidence="3">The sequence shown here is derived from an EMBL/GenBank/DDBJ whole genome shotgun (WGS) entry which is preliminary data.</text>
</comment>
<feature type="transmembrane region" description="Helical" evidence="1">
    <location>
        <begin position="70"/>
        <end position="89"/>
    </location>
</feature>
<dbReference type="AlphaFoldDB" id="A0A246FHD9"/>
<reference evidence="3 4" key="1">
    <citation type="submission" date="2017-06" db="EMBL/GenBank/DDBJ databases">
        <title>Hymenobacter amundsenii sp. nov. isolated from regoliths in Antarctica.</title>
        <authorList>
            <person name="Sedlacek I."/>
            <person name="Kralova S."/>
            <person name="Pantucek R."/>
            <person name="Svec P."/>
            <person name="Holochova P."/>
            <person name="Stankova E."/>
            <person name="Vrbovska V."/>
            <person name="Busse H.-J."/>
        </authorList>
    </citation>
    <scope>NUCLEOTIDE SEQUENCE [LARGE SCALE GENOMIC DNA]</scope>
    <source>
        <strain evidence="3 4">CCM 8682</strain>
    </source>
</reference>
<evidence type="ECO:0000259" key="2">
    <source>
        <dbReference type="Pfam" id="PF04892"/>
    </source>
</evidence>
<keyword evidence="1" id="KW-1133">Transmembrane helix</keyword>
<dbReference type="Pfam" id="PF04892">
    <property type="entry name" value="VanZ"/>
    <property type="match status" value="1"/>
</dbReference>
<sequence>MLGAGLVLYLSWLPWPQLRTTGLLPAWLAAWSDQAANENIRTAVPFLGLGLLTGGWLLDRGRWSWRGGLGAWAVLTALAGVAEAGQLLLPHRSCDPADVLWGAGGALAGLLLLAGLAWLLRLRI</sequence>
<evidence type="ECO:0000313" key="4">
    <source>
        <dbReference type="Proteomes" id="UP000197277"/>
    </source>
</evidence>
<accession>A0A246FHD9</accession>
<feature type="transmembrane region" description="Helical" evidence="1">
    <location>
        <begin position="40"/>
        <end position="58"/>
    </location>
</feature>
<dbReference type="EMBL" id="NIRR01000037">
    <property type="protein sequence ID" value="OWP61960.1"/>
    <property type="molecule type" value="Genomic_DNA"/>
</dbReference>
<evidence type="ECO:0000313" key="3">
    <source>
        <dbReference type="EMBL" id="OWP61960.1"/>
    </source>
</evidence>
<dbReference type="OrthoDB" id="1358136at2"/>
<keyword evidence="4" id="KW-1185">Reference proteome</keyword>
<dbReference type="Proteomes" id="UP000197277">
    <property type="component" value="Unassembled WGS sequence"/>
</dbReference>
<name>A0A246FHD9_9BACT</name>